<organism evidence="2 3">
    <name type="scientific">Kitasatospora nipponensis</name>
    <dbReference type="NCBI Taxonomy" id="258049"/>
    <lineage>
        <taxon>Bacteria</taxon>
        <taxon>Bacillati</taxon>
        <taxon>Actinomycetota</taxon>
        <taxon>Actinomycetes</taxon>
        <taxon>Kitasatosporales</taxon>
        <taxon>Streptomycetaceae</taxon>
        <taxon>Kitasatospora</taxon>
    </lineage>
</organism>
<feature type="domain" description="Helix-turn-helix" evidence="1">
    <location>
        <begin position="7"/>
        <end position="56"/>
    </location>
</feature>
<gene>
    <name evidence="2" type="ORF">GCM10009665_61390</name>
</gene>
<dbReference type="RefSeq" id="WP_344445349.1">
    <property type="nucleotide sequence ID" value="NZ_BAAALF010000159.1"/>
</dbReference>
<accession>A0ABN1WTH9</accession>
<keyword evidence="3" id="KW-1185">Reference proteome</keyword>
<name>A0ABN1WTH9_9ACTN</name>
<reference evidence="2 3" key="1">
    <citation type="journal article" date="2019" name="Int. J. Syst. Evol. Microbiol.">
        <title>The Global Catalogue of Microorganisms (GCM) 10K type strain sequencing project: providing services to taxonomists for standard genome sequencing and annotation.</title>
        <authorList>
            <consortium name="The Broad Institute Genomics Platform"/>
            <consortium name="The Broad Institute Genome Sequencing Center for Infectious Disease"/>
            <person name="Wu L."/>
            <person name="Ma J."/>
        </authorList>
    </citation>
    <scope>NUCLEOTIDE SEQUENCE [LARGE SCALE GENOMIC DNA]</scope>
    <source>
        <strain evidence="2 3">JCM 13004</strain>
    </source>
</reference>
<dbReference type="NCBIfam" id="TIGR01764">
    <property type="entry name" value="excise"/>
    <property type="match status" value="1"/>
</dbReference>
<evidence type="ECO:0000259" key="1">
    <source>
        <dbReference type="Pfam" id="PF12728"/>
    </source>
</evidence>
<proteinExistence type="predicted"/>
<dbReference type="Pfam" id="PF12728">
    <property type="entry name" value="HTH_17"/>
    <property type="match status" value="1"/>
</dbReference>
<dbReference type="EMBL" id="BAAALF010000159">
    <property type="protein sequence ID" value="GAA1263585.1"/>
    <property type="molecule type" value="Genomic_DNA"/>
</dbReference>
<evidence type="ECO:0000313" key="2">
    <source>
        <dbReference type="EMBL" id="GAA1263585.1"/>
    </source>
</evidence>
<comment type="caution">
    <text evidence="2">The sequence shown here is derived from an EMBL/GenBank/DDBJ whole genome shotgun (WGS) entry which is preliminary data.</text>
</comment>
<dbReference type="InterPro" id="IPR041657">
    <property type="entry name" value="HTH_17"/>
</dbReference>
<protein>
    <submittedName>
        <fullName evidence="2">Helix-turn-helix domain-containing protein</fullName>
    </submittedName>
</protein>
<dbReference type="Proteomes" id="UP001500037">
    <property type="component" value="Unassembled WGS sequence"/>
</dbReference>
<evidence type="ECO:0000313" key="3">
    <source>
        <dbReference type="Proteomes" id="UP001500037"/>
    </source>
</evidence>
<sequence length="72" mass="7984">MPLPDHLLTIAEVAAILGTTERFPRRLVAERRIAFIKVGRHIRIAPTVLADFMASNTVQPVVARRAALRRAA</sequence>
<dbReference type="InterPro" id="IPR010093">
    <property type="entry name" value="SinI_DNA-bd"/>
</dbReference>